<dbReference type="EMBL" id="CAJVQC010039716">
    <property type="protein sequence ID" value="CAG8769199.1"/>
    <property type="molecule type" value="Genomic_DNA"/>
</dbReference>
<reference evidence="1" key="1">
    <citation type="submission" date="2021-06" db="EMBL/GenBank/DDBJ databases">
        <authorList>
            <person name="Kallberg Y."/>
            <person name="Tangrot J."/>
            <person name="Rosling A."/>
        </authorList>
    </citation>
    <scope>NUCLEOTIDE SEQUENCE</scope>
    <source>
        <strain evidence="1">MA461A</strain>
    </source>
</reference>
<name>A0ACA9QY78_9GLOM</name>
<evidence type="ECO:0000313" key="1">
    <source>
        <dbReference type="EMBL" id="CAG8769199.1"/>
    </source>
</evidence>
<evidence type="ECO:0000313" key="2">
    <source>
        <dbReference type="Proteomes" id="UP000789920"/>
    </source>
</evidence>
<comment type="caution">
    <text evidence="1">The sequence shown here is derived from an EMBL/GenBank/DDBJ whole genome shotgun (WGS) entry which is preliminary data.</text>
</comment>
<dbReference type="Proteomes" id="UP000789920">
    <property type="component" value="Unassembled WGS sequence"/>
</dbReference>
<keyword evidence="2" id="KW-1185">Reference proteome</keyword>
<organism evidence="1 2">
    <name type="scientific">Racocetra persica</name>
    <dbReference type="NCBI Taxonomy" id="160502"/>
    <lineage>
        <taxon>Eukaryota</taxon>
        <taxon>Fungi</taxon>
        <taxon>Fungi incertae sedis</taxon>
        <taxon>Mucoromycota</taxon>
        <taxon>Glomeromycotina</taxon>
        <taxon>Glomeromycetes</taxon>
        <taxon>Diversisporales</taxon>
        <taxon>Gigasporaceae</taxon>
        <taxon>Racocetra</taxon>
    </lineage>
</organism>
<protein>
    <submittedName>
        <fullName evidence="1">192_t:CDS:1</fullName>
    </submittedName>
</protein>
<gene>
    <name evidence="1" type="ORF">RPERSI_LOCUS16192</name>
</gene>
<feature type="non-terminal residue" evidence="1">
    <location>
        <position position="90"/>
    </location>
</feature>
<feature type="non-terminal residue" evidence="1">
    <location>
        <position position="1"/>
    </location>
</feature>
<accession>A0ACA9QY78</accession>
<sequence length="90" mass="10335">QINSLEFIENNRYLISGDAEGNIIIWDMISRRPKVQFKAHNDGILSIAKFKDKLISHGRDDTLHVWVFDQLSNAKDGDIKELIKPEISLT</sequence>
<proteinExistence type="predicted"/>